<organism evidence="1">
    <name type="scientific">marine sediment metagenome</name>
    <dbReference type="NCBI Taxonomy" id="412755"/>
    <lineage>
        <taxon>unclassified sequences</taxon>
        <taxon>metagenomes</taxon>
        <taxon>ecological metagenomes</taxon>
    </lineage>
</organism>
<reference evidence="1" key="1">
    <citation type="journal article" date="2015" name="Nature">
        <title>Complex archaea that bridge the gap between prokaryotes and eukaryotes.</title>
        <authorList>
            <person name="Spang A."/>
            <person name="Saw J.H."/>
            <person name="Jorgensen S.L."/>
            <person name="Zaremba-Niedzwiedzka K."/>
            <person name="Martijn J."/>
            <person name="Lind A.E."/>
            <person name="van Eijk R."/>
            <person name="Schleper C."/>
            <person name="Guy L."/>
            <person name="Ettema T.J."/>
        </authorList>
    </citation>
    <scope>NUCLEOTIDE SEQUENCE</scope>
</reference>
<sequence>MAGEFTLVELSKIETDTLRKSVIDTLLMESNIMTVIPWETIGALATTIVRMGTLPSVGFRKINEGYAVGTAALEQKVENISLMGAYFDTDKAIARAKNTIASARAITQVMMTKAIAYKFNDKFINGDPESDPEEFKGMKERVNDIYDEGYTGQKVASVNVSTGANTGFLYNDTAGHEFLNNLDKAIYSIKGHNPNFMFMNSKTLLAIRALLRRLRLLDNTRDMFDRVVDIYQGVRLVDIGVKADQSTEIILNTETAAGVATGDDLTSIYLVKFGIGEFVWGLQEYPLEVTDKGELEDKPIYRTEMDWPLGLANADPYSIVRMHGVTPNTDAS</sequence>
<name>A0A0F9LZG9_9ZZZZ</name>
<dbReference type="InterPro" id="IPR048813">
    <property type="entry name" value="GP7-like"/>
</dbReference>
<protein>
    <recommendedName>
        <fullName evidence="2">Major capsid protein</fullName>
    </recommendedName>
</protein>
<dbReference type="SUPFAM" id="SSF56563">
    <property type="entry name" value="Major capsid protein gp5"/>
    <property type="match status" value="1"/>
</dbReference>
<evidence type="ECO:0008006" key="2">
    <source>
        <dbReference type="Google" id="ProtNLM"/>
    </source>
</evidence>
<dbReference type="Pfam" id="PF20911">
    <property type="entry name" value="GP7"/>
    <property type="match status" value="1"/>
</dbReference>
<gene>
    <name evidence="1" type="ORF">LCGC14_1521880</name>
</gene>
<evidence type="ECO:0000313" key="1">
    <source>
        <dbReference type="EMBL" id="KKM62422.1"/>
    </source>
</evidence>
<dbReference type="EMBL" id="LAZR01011299">
    <property type="protein sequence ID" value="KKM62422.1"/>
    <property type="molecule type" value="Genomic_DNA"/>
</dbReference>
<accession>A0A0F9LZG9</accession>
<comment type="caution">
    <text evidence="1">The sequence shown here is derived from an EMBL/GenBank/DDBJ whole genome shotgun (WGS) entry which is preliminary data.</text>
</comment>
<dbReference type="AlphaFoldDB" id="A0A0F9LZG9"/>
<dbReference type="NCBIfam" id="NF045672">
    <property type="entry name" value="MCP_gp7_epsi_15"/>
    <property type="match status" value="1"/>
</dbReference>
<proteinExistence type="predicted"/>